<dbReference type="PANTHER" id="PTHR46401:SF2">
    <property type="entry name" value="GLYCOSYLTRANSFERASE WBBK-RELATED"/>
    <property type="match status" value="1"/>
</dbReference>
<dbReference type="Pfam" id="PF00534">
    <property type="entry name" value="Glycos_transf_1"/>
    <property type="match status" value="1"/>
</dbReference>
<dbReference type="InterPro" id="IPR001296">
    <property type="entry name" value="Glyco_trans_1"/>
</dbReference>
<dbReference type="Pfam" id="PF13439">
    <property type="entry name" value="Glyco_transf_4"/>
    <property type="match status" value="1"/>
</dbReference>
<feature type="domain" description="Glycosyltransferase subfamily 4-like N-terminal" evidence="3">
    <location>
        <begin position="60"/>
        <end position="176"/>
    </location>
</feature>
<keyword evidence="5" id="KW-1185">Reference proteome</keyword>
<accession>A0A1G6ZTZ3</accession>
<dbReference type="AlphaFoldDB" id="A0A1G6ZTZ3"/>
<organism evidence="4 5">
    <name type="scientific">Pricia antarctica</name>
    <dbReference type="NCBI Taxonomy" id="641691"/>
    <lineage>
        <taxon>Bacteria</taxon>
        <taxon>Pseudomonadati</taxon>
        <taxon>Bacteroidota</taxon>
        <taxon>Flavobacteriia</taxon>
        <taxon>Flavobacteriales</taxon>
        <taxon>Flavobacteriaceae</taxon>
        <taxon>Pricia</taxon>
    </lineage>
</organism>
<dbReference type="EMBL" id="FNAO01000003">
    <property type="protein sequence ID" value="SDE06011.1"/>
    <property type="molecule type" value="Genomic_DNA"/>
</dbReference>
<dbReference type="PANTHER" id="PTHR46401">
    <property type="entry name" value="GLYCOSYLTRANSFERASE WBBK-RELATED"/>
    <property type="match status" value="1"/>
</dbReference>
<dbReference type="GO" id="GO:0009103">
    <property type="term" value="P:lipopolysaccharide biosynthetic process"/>
    <property type="evidence" value="ECO:0007669"/>
    <property type="project" value="TreeGrafter"/>
</dbReference>
<proteinExistence type="predicted"/>
<name>A0A1G6ZTZ3_9FLAO</name>
<dbReference type="InterPro" id="IPR028098">
    <property type="entry name" value="Glyco_trans_4-like_N"/>
</dbReference>
<evidence type="ECO:0000256" key="1">
    <source>
        <dbReference type="ARBA" id="ARBA00022679"/>
    </source>
</evidence>
<reference evidence="4 5" key="1">
    <citation type="submission" date="2016-10" db="EMBL/GenBank/DDBJ databases">
        <authorList>
            <person name="de Groot N.N."/>
        </authorList>
    </citation>
    <scope>NUCLEOTIDE SEQUENCE [LARGE SCALE GENOMIC DNA]</scope>
    <source>
        <strain evidence="4 5">DSM 23421</strain>
    </source>
</reference>
<dbReference type="RefSeq" id="WP_091866672.1">
    <property type="nucleotide sequence ID" value="NZ_FNAO01000003.1"/>
</dbReference>
<dbReference type="CDD" id="cd03809">
    <property type="entry name" value="GT4_MtfB-like"/>
    <property type="match status" value="1"/>
</dbReference>
<gene>
    <name evidence="4" type="ORF">SAMN05421636_10394</name>
</gene>
<protein>
    <submittedName>
        <fullName evidence="4">Glycosyltransferase involved in cell wall bisynthesis</fullName>
    </submittedName>
</protein>
<dbReference type="STRING" id="641691.SAMN05421636_10394"/>
<feature type="domain" description="Glycosyl transferase family 1" evidence="2">
    <location>
        <begin position="190"/>
        <end position="348"/>
    </location>
</feature>
<dbReference type="Proteomes" id="UP000199109">
    <property type="component" value="Unassembled WGS sequence"/>
</dbReference>
<evidence type="ECO:0000313" key="4">
    <source>
        <dbReference type="EMBL" id="SDE06011.1"/>
    </source>
</evidence>
<evidence type="ECO:0000259" key="2">
    <source>
        <dbReference type="Pfam" id="PF00534"/>
    </source>
</evidence>
<dbReference type="SUPFAM" id="SSF53756">
    <property type="entry name" value="UDP-Glycosyltransferase/glycogen phosphorylase"/>
    <property type="match status" value="1"/>
</dbReference>
<evidence type="ECO:0000313" key="5">
    <source>
        <dbReference type="Proteomes" id="UP000199109"/>
    </source>
</evidence>
<dbReference type="Gene3D" id="3.40.50.2000">
    <property type="entry name" value="Glycogen Phosphorylase B"/>
    <property type="match status" value="2"/>
</dbReference>
<evidence type="ECO:0000259" key="3">
    <source>
        <dbReference type="Pfam" id="PF13439"/>
    </source>
</evidence>
<sequence>MKIGFDAKRIFHNNTGLGNYGRDAIRILYRYTPIEKFVLYNTAPSNVDRLDIQKKIYIKYPKGWFWKKFSSLWRLGPVSKQIIKDKVDIFHGLTGELPAGLKKTNIATVVTIHDLIFLTHPHYYSFFDRVIYTQKFKYAAANTDRIIAISEQTKKDAVQYLDADPNKITVVYQGCNDVYKKEYDANFKDKVRNKYNLPQEFVLNVGTLQERKNAFTLVKAINGTEYHLVLVGSEKKYAQKIHAYIRENKLQSQVIFLKNVEDTELAAIYQLATIFCYPSICEGFGIPIIEALFSKTAVITSEGGCFPEAGGPQSVYVASLDADALRNEIRRLFENPADRKHIEEEGYRFVQKFSDEAVAQNIYEVYKSVLV</sequence>
<dbReference type="OrthoDB" id="9801609at2"/>
<dbReference type="GO" id="GO:0016757">
    <property type="term" value="F:glycosyltransferase activity"/>
    <property type="evidence" value="ECO:0007669"/>
    <property type="project" value="InterPro"/>
</dbReference>
<keyword evidence="1 4" id="KW-0808">Transferase</keyword>